<keyword evidence="3 14" id="KW-0813">Transport</keyword>
<dbReference type="Pfam" id="PF07660">
    <property type="entry name" value="STN"/>
    <property type="match status" value="1"/>
</dbReference>
<evidence type="ECO:0000256" key="13">
    <source>
        <dbReference type="ARBA" id="ARBA00023237"/>
    </source>
</evidence>
<keyword evidence="19" id="KW-1185">Reference proteome</keyword>
<feature type="chain" id="PRO_5047119440" evidence="16">
    <location>
        <begin position="26"/>
        <end position="800"/>
    </location>
</feature>
<dbReference type="Pfam" id="PF07715">
    <property type="entry name" value="Plug"/>
    <property type="match status" value="1"/>
</dbReference>
<organism evidence="18 19">
    <name type="scientific">Pigmentiphaga daeguensis</name>
    <dbReference type="NCBI Taxonomy" id="414049"/>
    <lineage>
        <taxon>Bacteria</taxon>
        <taxon>Pseudomonadati</taxon>
        <taxon>Pseudomonadota</taxon>
        <taxon>Betaproteobacteria</taxon>
        <taxon>Burkholderiales</taxon>
        <taxon>Alcaligenaceae</taxon>
        <taxon>Pigmentiphaga</taxon>
    </lineage>
</organism>
<evidence type="ECO:0000256" key="10">
    <source>
        <dbReference type="ARBA" id="ARBA00023077"/>
    </source>
</evidence>
<dbReference type="InterPro" id="IPR036942">
    <property type="entry name" value="Beta-barrel_TonB_sf"/>
</dbReference>
<dbReference type="SMART" id="SM00965">
    <property type="entry name" value="STN"/>
    <property type="match status" value="1"/>
</dbReference>
<sequence>MRPLRPILVPLACVAMLVAGLPAAAQSVPAALDVSLASQPLGQALNELARQAGLQLLFSPELVAGKVAPAVSGRMTPRQALDRLLAATGLEAVSEGNTVIVRAASHSGPATMLAPVVVTANLERENAYGPVSGYVARRSSTGSKTDSPIIETPQSISVITADRIQAIGATTLKDALSYTPGVGISPYGIDSRFDWITVRGFDAYSPGFYMDGLPLRNNGNFGLWKIENYGAERIEILRGPASVLYGQGNPGGVVNVISKRPTAEPVRELQVQMGDHRRKQVAADFSGPLDADGKLLYRITGVVRDGELGQGGMRDDHTYIAPSLTWKPSSDTSLTLLSQLGRIRAGALTRVAPEYGSLVPTPIGTRIPDSLFIGDRNFDRLNQDQQMVGYQFEHRFDDTWTVRQNARYAHLDVDYRQLSGPRFVTVNDNDALDPANFRLLSRTPFSSKEKMTALAIDNQLQADVRAGDWQHKLLFGLDHQRTRIDQVSRSSGTAPVLDIYAPVYGGAVELADPYTDGITRLSQTGAYVQDQIKWREKWVFTLGGRYDSAEAKTFSRADGTTTIMKDHKFTARGGVVYLAPGGWAPYLSYAQSFIPTLALDPATGEAFKPETARQYEAGVRYLPPGRKESYSAAVFDLRRQNYVTYDVNFQPRQTGEVSVRGIELEATAALAPQLNVTASYSFTPRAIVTGSANPDEIGKQATAVPRHRLSIWGDYRFASGVKVGLGMRYTGTTRGENETASAKIPAVTIFDAMLGYDIDRWSLALNLRNLAGKTYIANCGFGNCYYGPARSVVATATYRW</sequence>
<dbReference type="PANTHER" id="PTHR32552">
    <property type="entry name" value="FERRICHROME IRON RECEPTOR-RELATED"/>
    <property type="match status" value="1"/>
</dbReference>
<dbReference type="RefSeq" id="WP_254914603.1">
    <property type="nucleotide sequence ID" value="NZ_BAAAEN010000010.1"/>
</dbReference>
<protein>
    <submittedName>
        <fullName evidence="18">TonB-dependent siderophore receptor</fullName>
    </submittedName>
</protein>
<dbReference type="Pfam" id="PF00593">
    <property type="entry name" value="TonB_dep_Rec_b-barrel"/>
    <property type="match status" value="1"/>
</dbReference>
<dbReference type="Gene3D" id="2.170.130.10">
    <property type="entry name" value="TonB-dependent receptor, plug domain"/>
    <property type="match status" value="1"/>
</dbReference>
<evidence type="ECO:0000256" key="5">
    <source>
        <dbReference type="ARBA" id="ARBA00022496"/>
    </source>
</evidence>
<evidence type="ECO:0000313" key="18">
    <source>
        <dbReference type="EMBL" id="GAA0509858.1"/>
    </source>
</evidence>
<keyword evidence="13 14" id="KW-0998">Cell outer membrane</keyword>
<dbReference type="InterPro" id="IPR012910">
    <property type="entry name" value="Plug_dom"/>
</dbReference>
<dbReference type="PROSITE" id="PS52016">
    <property type="entry name" value="TONB_DEPENDENT_REC_3"/>
    <property type="match status" value="1"/>
</dbReference>
<evidence type="ECO:0000259" key="17">
    <source>
        <dbReference type="SMART" id="SM00965"/>
    </source>
</evidence>
<gene>
    <name evidence="18" type="ORF">GCM10009097_28730</name>
</gene>
<evidence type="ECO:0000256" key="14">
    <source>
        <dbReference type="PROSITE-ProRule" id="PRU01360"/>
    </source>
</evidence>
<dbReference type="InterPro" id="IPR039426">
    <property type="entry name" value="TonB-dep_rcpt-like"/>
</dbReference>
<keyword evidence="4 14" id="KW-1134">Transmembrane beta strand</keyword>
<evidence type="ECO:0000256" key="9">
    <source>
        <dbReference type="ARBA" id="ARBA00023065"/>
    </source>
</evidence>
<comment type="subcellular location">
    <subcellularLocation>
        <location evidence="1 14">Cell outer membrane</location>
        <topology evidence="1 14">Multi-pass membrane protein</topology>
    </subcellularLocation>
</comment>
<comment type="similarity">
    <text evidence="2 14 15">Belongs to the TonB-dependent receptor family.</text>
</comment>
<comment type="caution">
    <text evidence="18">The sequence shown here is derived from an EMBL/GenBank/DDBJ whole genome shotgun (WGS) entry which is preliminary data.</text>
</comment>
<keyword evidence="5" id="KW-0410">Iron transport</keyword>
<dbReference type="InterPro" id="IPR011662">
    <property type="entry name" value="Secretin/TonB_short_N"/>
</dbReference>
<evidence type="ECO:0000256" key="8">
    <source>
        <dbReference type="ARBA" id="ARBA00023004"/>
    </source>
</evidence>
<feature type="domain" description="Secretin/TonB short N-terminal" evidence="17">
    <location>
        <begin position="54"/>
        <end position="104"/>
    </location>
</feature>
<keyword evidence="10 15" id="KW-0798">TonB box</keyword>
<dbReference type="Gene3D" id="2.40.170.20">
    <property type="entry name" value="TonB-dependent receptor, beta-barrel domain"/>
    <property type="match status" value="1"/>
</dbReference>
<evidence type="ECO:0000256" key="1">
    <source>
        <dbReference type="ARBA" id="ARBA00004571"/>
    </source>
</evidence>
<proteinExistence type="inferred from homology"/>
<feature type="signal peptide" evidence="16">
    <location>
        <begin position="1"/>
        <end position="25"/>
    </location>
</feature>
<dbReference type="PANTHER" id="PTHR32552:SF68">
    <property type="entry name" value="FERRICHROME OUTER MEMBRANE TRANSPORTER_PHAGE RECEPTOR"/>
    <property type="match status" value="1"/>
</dbReference>
<keyword evidence="8" id="KW-0408">Iron</keyword>
<evidence type="ECO:0000256" key="6">
    <source>
        <dbReference type="ARBA" id="ARBA00022692"/>
    </source>
</evidence>
<evidence type="ECO:0000256" key="15">
    <source>
        <dbReference type="RuleBase" id="RU003357"/>
    </source>
</evidence>
<dbReference type="CDD" id="cd01347">
    <property type="entry name" value="ligand_gated_channel"/>
    <property type="match status" value="1"/>
</dbReference>
<keyword evidence="6 14" id="KW-0812">Transmembrane</keyword>
<evidence type="ECO:0000256" key="2">
    <source>
        <dbReference type="ARBA" id="ARBA00009810"/>
    </source>
</evidence>
<keyword evidence="7 16" id="KW-0732">Signal</keyword>
<dbReference type="Gene3D" id="3.55.50.30">
    <property type="match status" value="1"/>
</dbReference>
<evidence type="ECO:0000256" key="16">
    <source>
        <dbReference type="SAM" id="SignalP"/>
    </source>
</evidence>
<evidence type="ECO:0000256" key="12">
    <source>
        <dbReference type="ARBA" id="ARBA00023170"/>
    </source>
</evidence>
<accession>A0ABN1C1K6</accession>
<dbReference type="NCBIfam" id="TIGR01783">
    <property type="entry name" value="TonB-siderophor"/>
    <property type="match status" value="1"/>
</dbReference>
<reference evidence="18 19" key="1">
    <citation type="journal article" date="2019" name="Int. J. Syst. Evol. Microbiol.">
        <title>The Global Catalogue of Microorganisms (GCM) 10K type strain sequencing project: providing services to taxonomists for standard genome sequencing and annotation.</title>
        <authorList>
            <consortium name="The Broad Institute Genomics Platform"/>
            <consortium name="The Broad Institute Genome Sequencing Center for Infectious Disease"/>
            <person name="Wu L."/>
            <person name="Ma J."/>
        </authorList>
    </citation>
    <scope>NUCLEOTIDE SEQUENCE [LARGE SCALE GENOMIC DNA]</scope>
    <source>
        <strain evidence="18 19">JCM 14330</strain>
    </source>
</reference>
<dbReference type="InterPro" id="IPR037066">
    <property type="entry name" value="Plug_dom_sf"/>
</dbReference>
<name>A0ABN1C1K6_9BURK</name>
<keyword evidence="12 18" id="KW-0675">Receptor</keyword>
<evidence type="ECO:0000256" key="4">
    <source>
        <dbReference type="ARBA" id="ARBA00022452"/>
    </source>
</evidence>
<dbReference type="InterPro" id="IPR010105">
    <property type="entry name" value="TonB_sidphr_rcpt"/>
</dbReference>
<dbReference type="Proteomes" id="UP001501706">
    <property type="component" value="Unassembled WGS sequence"/>
</dbReference>
<dbReference type="InterPro" id="IPR000531">
    <property type="entry name" value="Beta-barrel_TonB"/>
</dbReference>
<keyword evidence="9" id="KW-0406">Ion transport</keyword>
<keyword evidence="11 14" id="KW-0472">Membrane</keyword>
<dbReference type="SUPFAM" id="SSF56935">
    <property type="entry name" value="Porins"/>
    <property type="match status" value="1"/>
</dbReference>
<evidence type="ECO:0000256" key="7">
    <source>
        <dbReference type="ARBA" id="ARBA00022729"/>
    </source>
</evidence>
<dbReference type="EMBL" id="BAAAEN010000010">
    <property type="protein sequence ID" value="GAA0509858.1"/>
    <property type="molecule type" value="Genomic_DNA"/>
</dbReference>
<evidence type="ECO:0000313" key="19">
    <source>
        <dbReference type="Proteomes" id="UP001501706"/>
    </source>
</evidence>
<evidence type="ECO:0000256" key="3">
    <source>
        <dbReference type="ARBA" id="ARBA00022448"/>
    </source>
</evidence>
<evidence type="ECO:0000256" key="11">
    <source>
        <dbReference type="ARBA" id="ARBA00023136"/>
    </source>
</evidence>